<dbReference type="Proteomes" id="UP001526147">
    <property type="component" value="Unassembled WGS sequence"/>
</dbReference>
<name>A0ABT3DGS1_9BACI</name>
<gene>
    <name evidence="1" type="ORF">OIH86_11350</name>
</gene>
<protein>
    <submittedName>
        <fullName evidence="1">DUF3954 domain-containing protein</fullName>
    </submittedName>
</protein>
<accession>A0ABT3DGS1</accession>
<dbReference type="EMBL" id="JAOYEY010000036">
    <property type="protein sequence ID" value="MCV9886255.1"/>
    <property type="molecule type" value="Genomic_DNA"/>
</dbReference>
<dbReference type="InterPro" id="IPR025017">
    <property type="entry name" value="DUF3954"/>
</dbReference>
<dbReference type="Pfam" id="PF13128">
    <property type="entry name" value="DUF3954"/>
    <property type="match status" value="1"/>
</dbReference>
<comment type="caution">
    <text evidence="1">The sequence shown here is derived from an EMBL/GenBank/DDBJ whole genome shotgun (WGS) entry which is preliminary data.</text>
</comment>
<evidence type="ECO:0000313" key="2">
    <source>
        <dbReference type="Proteomes" id="UP001526147"/>
    </source>
</evidence>
<evidence type="ECO:0000313" key="1">
    <source>
        <dbReference type="EMBL" id="MCV9886255.1"/>
    </source>
</evidence>
<keyword evidence="2" id="KW-1185">Reference proteome</keyword>
<reference evidence="1 2" key="1">
    <citation type="submission" date="2022-10" db="EMBL/GenBank/DDBJ databases">
        <title>Draft genome assembly of moderately radiation resistant bacterium Metabacillus halosaccharovorans.</title>
        <authorList>
            <person name="Pal S."/>
            <person name="Gopinathan A."/>
        </authorList>
    </citation>
    <scope>NUCLEOTIDE SEQUENCE [LARGE SCALE GENOMIC DNA]</scope>
    <source>
        <strain evidence="1 2">VITHBRA001</strain>
    </source>
</reference>
<proteinExistence type="predicted"/>
<organism evidence="1 2">
    <name type="scientific">Metabacillus halosaccharovorans</name>
    <dbReference type="NCBI Taxonomy" id="930124"/>
    <lineage>
        <taxon>Bacteria</taxon>
        <taxon>Bacillati</taxon>
        <taxon>Bacillota</taxon>
        <taxon>Bacilli</taxon>
        <taxon>Bacillales</taxon>
        <taxon>Bacillaceae</taxon>
        <taxon>Metabacillus</taxon>
    </lineage>
</organism>
<sequence length="52" mass="5982">MTVEIDLEKNATYVVRDGELTVVDTLPTGFGKQIITYQNGRWSHYDISYSKK</sequence>